<gene>
    <name evidence="8" type="ORF">GGI19_004325</name>
</gene>
<dbReference type="OrthoDB" id="8048523at2759"/>
<evidence type="ECO:0000256" key="7">
    <source>
        <dbReference type="SAM" id="Phobius"/>
    </source>
</evidence>
<dbReference type="InterPro" id="IPR051415">
    <property type="entry name" value="LAAT-1"/>
</dbReference>
<feature type="transmembrane region" description="Helical" evidence="7">
    <location>
        <begin position="172"/>
        <end position="192"/>
    </location>
</feature>
<dbReference type="FunFam" id="1.20.1280.290:FF:000009">
    <property type="entry name" value="PQ loop repeat family protein"/>
    <property type="match status" value="1"/>
</dbReference>
<dbReference type="GO" id="GO:0034488">
    <property type="term" value="P:basic amino acid transmembrane export from vacuole"/>
    <property type="evidence" value="ECO:0007669"/>
    <property type="project" value="TreeGrafter"/>
</dbReference>
<dbReference type="GO" id="GO:0015174">
    <property type="term" value="F:basic amino acid transmembrane transporter activity"/>
    <property type="evidence" value="ECO:0007669"/>
    <property type="project" value="TreeGrafter"/>
</dbReference>
<dbReference type="GO" id="GO:0000329">
    <property type="term" value="C:fungal-type vacuole membrane"/>
    <property type="evidence" value="ECO:0007669"/>
    <property type="project" value="TreeGrafter"/>
</dbReference>
<keyword evidence="4 7" id="KW-0472">Membrane</keyword>
<feature type="transmembrane region" description="Helical" evidence="7">
    <location>
        <begin position="237"/>
        <end position="260"/>
    </location>
</feature>
<evidence type="ECO:0000256" key="5">
    <source>
        <dbReference type="ARBA" id="ARBA00038039"/>
    </source>
</evidence>
<organism evidence="8 9">
    <name type="scientific">Coemansia pectinata</name>
    <dbReference type="NCBI Taxonomy" id="1052879"/>
    <lineage>
        <taxon>Eukaryota</taxon>
        <taxon>Fungi</taxon>
        <taxon>Fungi incertae sedis</taxon>
        <taxon>Zoopagomycota</taxon>
        <taxon>Kickxellomycotina</taxon>
        <taxon>Kickxellomycetes</taxon>
        <taxon>Kickxellales</taxon>
        <taxon>Kickxellaceae</taxon>
        <taxon>Coemansia</taxon>
    </lineage>
</organism>
<reference evidence="8" key="1">
    <citation type="submission" date="2022-07" db="EMBL/GenBank/DDBJ databases">
        <title>Phylogenomic reconstructions and comparative analyses of Kickxellomycotina fungi.</title>
        <authorList>
            <person name="Reynolds N.K."/>
            <person name="Stajich J.E."/>
            <person name="Barry K."/>
            <person name="Grigoriev I.V."/>
            <person name="Crous P."/>
            <person name="Smith M.E."/>
        </authorList>
    </citation>
    <scope>NUCLEOTIDE SEQUENCE</scope>
    <source>
        <strain evidence="8">BCRC 34297</strain>
    </source>
</reference>
<comment type="catalytic activity">
    <reaction evidence="6">
        <text>L-histidine(out) + L-arginine(in) = L-histidine(in) + L-arginine(out)</text>
        <dbReference type="Rhea" id="RHEA:71063"/>
        <dbReference type="ChEBI" id="CHEBI:32682"/>
        <dbReference type="ChEBI" id="CHEBI:57595"/>
    </reaction>
</comment>
<evidence type="ECO:0008006" key="10">
    <source>
        <dbReference type="Google" id="ProtNLM"/>
    </source>
</evidence>
<comment type="caution">
    <text evidence="8">The sequence shown here is derived from an EMBL/GenBank/DDBJ whole genome shotgun (WGS) entry which is preliminary data.</text>
</comment>
<evidence type="ECO:0000256" key="3">
    <source>
        <dbReference type="ARBA" id="ARBA00022989"/>
    </source>
</evidence>
<dbReference type="InterPro" id="IPR006603">
    <property type="entry name" value="PQ-loop_rpt"/>
</dbReference>
<dbReference type="Proteomes" id="UP001140011">
    <property type="component" value="Unassembled WGS sequence"/>
</dbReference>
<evidence type="ECO:0000256" key="1">
    <source>
        <dbReference type="ARBA" id="ARBA00004141"/>
    </source>
</evidence>
<comment type="similarity">
    <text evidence="5">Belongs to the laat-1 family.</text>
</comment>
<accession>A0A9W8GU56</accession>
<dbReference type="AlphaFoldDB" id="A0A9W8GU56"/>
<keyword evidence="3 7" id="KW-1133">Transmembrane helix</keyword>
<evidence type="ECO:0000313" key="8">
    <source>
        <dbReference type="EMBL" id="KAJ2751690.1"/>
    </source>
</evidence>
<evidence type="ECO:0000256" key="2">
    <source>
        <dbReference type="ARBA" id="ARBA00022692"/>
    </source>
</evidence>
<evidence type="ECO:0000256" key="6">
    <source>
        <dbReference type="ARBA" id="ARBA00050768"/>
    </source>
</evidence>
<dbReference type="PANTHER" id="PTHR16201:SF34">
    <property type="entry name" value="LYSOSOMAL AMINO ACID TRANSPORTER 1"/>
    <property type="match status" value="1"/>
</dbReference>
<dbReference type="PANTHER" id="PTHR16201">
    <property type="entry name" value="SEVEN TRANSMEMBRANE PROTEIN 1-RELATED"/>
    <property type="match status" value="1"/>
</dbReference>
<evidence type="ECO:0000313" key="9">
    <source>
        <dbReference type="Proteomes" id="UP001140011"/>
    </source>
</evidence>
<feature type="transmembrane region" description="Helical" evidence="7">
    <location>
        <begin position="42"/>
        <end position="65"/>
    </location>
</feature>
<dbReference type="SMART" id="SM00679">
    <property type="entry name" value="CTNS"/>
    <property type="match status" value="2"/>
</dbReference>
<feature type="transmembrane region" description="Helical" evidence="7">
    <location>
        <begin position="272"/>
        <end position="291"/>
    </location>
</feature>
<sequence>MCLYTYWDATSAVLGAASIVLWLIALLPQVHTNWRTKSTAGLSVNFVLLWLTGDTMSLIGCVALNQRLFQVFLSAYFVLIDVALLSQSFWYRHSSRLLSGACSPDIRIEGRSLDTVTVQGISEMACLLDLDDRRIQNGGYASTQPTAQYVTGIQPGLLVSNEKKRLWHRTSVQAICVVSVLTMLLWLVLSKFRFQSNVSIESFGLCVAWGSTITYHLSRLPQLWHNHQRQSVEGLSLVMFTIIFIANGTYAISLLALVPVSGPEFLRKSASYIYGPFGSMFLDVFVLLQFYTLSRRERLHKVAVELPAAEP</sequence>
<feature type="transmembrane region" description="Helical" evidence="7">
    <location>
        <begin position="71"/>
        <end position="91"/>
    </location>
</feature>
<keyword evidence="2 7" id="KW-0812">Transmembrane</keyword>
<dbReference type="Pfam" id="PF04193">
    <property type="entry name" value="PQ-loop"/>
    <property type="match status" value="2"/>
</dbReference>
<evidence type="ECO:0000256" key="4">
    <source>
        <dbReference type="ARBA" id="ARBA00023136"/>
    </source>
</evidence>
<dbReference type="Gene3D" id="1.20.1280.290">
    <property type="match status" value="2"/>
</dbReference>
<protein>
    <recommendedName>
        <fullName evidence="10">PQ loop repeat-domain-containing protein</fullName>
    </recommendedName>
</protein>
<comment type="subcellular location">
    <subcellularLocation>
        <location evidence="1">Membrane</location>
        <topology evidence="1">Multi-pass membrane protein</topology>
    </subcellularLocation>
</comment>
<name>A0A9W8GU56_9FUNG</name>
<proteinExistence type="inferred from homology"/>
<feature type="transmembrane region" description="Helical" evidence="7">
    <location>
        <begin position="12"/>
        <end position="30"/>
    </location>
</feature>
<keyword evidence="9" id="KW-1185">Reference proteome</keyword>
<dbReference type="EMBL" id="JANBUH010000369">
    <property type="protein sequence ID" value="KAJ2751690.1"/>
    <property type="molecule type" value="Genomic_DNA"/>
</dbReference>